<gene>
    <name evidence="3" type="ORF">ONE63_011532</name>
</gene>
<reference evidence="3" key="1">
    <citation type="submission" date="2022-12" db="EMBL/GenBank/DDBJ databases">
        <title>Chromosome-level genome assembly of the bean flower thrips Megalurothrips usitatus.</title>
        <authorList>
            <person name="Ma L."/>
            <person name="Liu Q."/>
            <person name="Li H."/>
            <person name="Cai W."/>
        </authorList>
    </citation>
    <scope>NUCLEOTIDE SEQUENCE</scope>
    <source>
        <strain evidence="3">Cailab_2022a</strain>
    </source>
</reference>
<dbReference type="GO" id="GO:0015074">
    <property type="term" value="P:DNA integration"/>
    <property type="evidence" value="ECO:0007669"/>
    <property type="project" value="InterPro"/>
</dbReference>
<evidence type="ECO:0000256" key="1">
    <source>
        <dbReference type="SAM" id="MobiDB-lite"/>
    </source>
</evidence>
<evidence type="ECO:0000313" key="4">
    <source>
        <dbReference type="Proteomes" id="UP001075354"/>
    </source>
</evidence>
<dbReference type="AlphaFoldDB" id="A0AAV7X5A3"/>
<dbReference type="SUPFAM" id="SSF53098">
    <property type="entry name" value="Ribonuclease H-like"/>
    <property type="match status" value="1"/>
</dbReference>
<evidence type="ECO:0000313" key="3">
    <source>
        <dbReference type="EMBL" id="KAJ1518856.1"/>
    </source>
</evidence>
<accession>A0AAV7X5A3</accession>
<feature type="compositionally biased region" description="Basic residues" evidence="1">
    <location>
        <begin position="1"/>
        <end position="15"/>
    </location>
</feature>
<evidence type="ECO:0000259" key="2">
    <source>
        <dbReference type="PROSITE" id="PS50994"/>
    </source>
</evidence>
<feature type="domain" description="Integrase catalytic" evidence="2">
    <location>
        <begin position="74"/>
        <end position="251"/>
    </location>
</feature>
<dbReference type="InterPro" id="IPR012337">
    <property type="entry name" value="RNaseH-like_sf"/>
</dbReference>
<dbReference type="GO" id="GO:0003676">
    <property type="term" value="F:nucleic acid binding"/>
    <property type="evidence" value="ECO:0007669"/>
    <property type="project" value="InterPro"/>
</dbReference>
<comment type="caution">
    <text evidence="3">The sequence shown here is derived from an EMBL/GenBank/DDBJ whole genome shotgun (WGS) entry which is preliminary data.</text>
</comment>
<sequence length="380" mass="44789">MAQRKEHRAATRKRQPSTEGNLHGKHGNHLEKIFYDPSHDAGFSTPWRLWNASKKHVEQKEKISEFLRGQDTYTLHAPARRKFTRNKTYADVADDCWQCDLSDMQALKEDNDGFAYLLCVICVFSRFDWCIPIKNKTSNSIKNAFKVLFTKTERRCTRLVGDKGSEFENNEFKRFLKGYGIEYYHTNNPDTKASICERFQRTIKTRLFKVFTQREKYRYIDGLLDQIVHAYNNTYHRTIRMTPTEASSPTRTLEVYNILYGKEETKKRPKLAVGDYVRISREKKHFEKGYTWNWSEEIFKVVKVIPHNNPCYKIQDLDGANIIGSFYEAELQKVAKPDLFKIAYIVKTKGKGDSRQHLVHWRGYPEKSRSWVFAKDLTAY</sequence>
<protein>
    <recommendedName>
        <fullName evidence="2">Integrase catalytic domain-containing protein</fullName>
    </recommendedName>
</protein>
<keyword evidence="4" id="KW-1185">Reference proteome</keyword>
<feature type="region of interest" description="Disordered" evidence="1">
    <location>
        <begin position="1"/>
        <end position="26"/>
    </location>
</feature>
<dbReference type="PROSITE" id="PS50994">
    <property type="entry name" value="INTEGRASE"/>
    <property type="match status" value="1"/>
</dbReference>
<dbReference type="InterPro" id="IPR001584">
    <property type="entry name" value="Integrase_cat-core"/>
</dbReference>
<proteinExistence type="predicted"/>
<dbReference type="GO" id="GO:0005694">
    <property type="term" value="C:chromosome"/>
    <property type="evidence" value="ECO:0007669"/>
    <property type="project" value="UniProtKB-ARBA"/>
</dbReference>
<dbReference type="Proteomes" id="UP001075354">
    <property type="component" value="Unassembled WGS sequence"/>
</dbReference>
<name>A0AAV7X5A3_9NEOP</name>
<dbReference type="InterPro" id="IPR016197">
    <property type="entry name" value="Chromo-like_dom_sf"/>
</dbReference>
<organism evidence="3 4">
    <name type="scientific">Megalurothrips usitatus</name>
    <name type="common">bean blossom thrips</name>
    <dbReference type="NCBI Taxonomy" id="439358"/>
    <lineage>
        <taxon>Eukaryota</taxon>
        <taxon>Metazoa</taxon>
        <taxon>Ecdysozoa</taxon>
        <taxon>Arthropoda</taxon>
        <taxon>Hexapoda</taxon>
        <taxon>Insecta</taxon>
        <taxon>Pterygota</taxon>
        <taxon>Neoptera</taxon>
        <taxon>Paraneoptera</taxon>
        <taxon>Thysanoptera</taxon>
        <taxon>Terebrantia</taxon>
        <taxon>Thripoidea</taxon>
        <taxon>Thripidae</taxon>
        <taxon>Megalurothrips</taxon>
    </lineage>
</organism>
<dbReference type="PANTHER" id="PTHR46585">
    <property type="entry name" value="INTEGRASE CORE DOMAIN CONTAINING PROTEIN"/>
    <property type="match status" value="1"/>
</dbReference>
<dbReference type="Pfam" id="PF00665">
    <property type="entry name" value="rve"/>
    <property type="match status" value="1"/>
</dbReference>
<dbReference type="InterPro" id="IPR036397">
    <property type="entry name" value="RNaseH_sf"/>
</dbReference>
<dbReference type="Gene3D" id="3.30.420.10">
    <property type="entry name" value="Ribonuclease H-like superfamily/Ribonuclease H"/>
    <property type="match status" value="1"/>
</dbReference>
<dbReference type="PANTHER" id="PTHR46585:SF1">
    <property type="entry name" value="CHROMO DOMAIN-CONTAINING PROTEIN"/>
    <property type="match status" value="1"/>
</dbReference>
<dbReference type="SUPFAM" id="SSF54160">
    <property type="entry name" value="Chromo domain-like"/>
    <property type="match status" value="1"/>
</dbReference>
<dbReference type="EMBL" id="JAPTSV010000864">
    <property type="protein sequence ID" value="KAJ1518856.1"/>
    <property type="molecule type" value="Genomic_DNA"/>
</dbReference>